<accession>A0A0F6SGZ2</accession>
<dbReference type="AlphaFoldDB" id="A0A0F6SGZ2"/>
<gene>
    <name evidence="2" type="ORF">DB32_006688</name>
</gene>
<feature type="chain" id="PRO_5002509590" description="Outer membrane protein beta-barrel domain-containing protein" evidence="1">
    <location>
        <begin position="25"/>
        <end position="185"/>
    </location>
</feature>
<dbReference type="Proteomes" id="UP000034883">
    <property type="component" value="Chromosome"/>
</dbReference>
<evidence type="ECO:0000313" key="2">
    <source>
        <dbReference type="EMBL" id="AKF09539.1"/>
    </source>
</evidence>
<proteinExistence type="predicted"/>
<evidence type="ECO:0008006" key="4">
    <source>
        <dbReference type="Google" id="ProtNLM"/>
    </source>
</evidence>
<dbReference type="KEGG" id="samy:DB32_006688"/>
<name>A0A0F6SGZ2_9BACT</name>
<reference evidence="2 3" key="1">
    <citation type="submission" date="2015-03" db="EMBL/GenBank/DDBJ databases">
        <title>Genome assembly of Sandaracinus amylolyticus DSM 53668.</title>
        <authorList>
            <person name="Sharma G."/>
            <person name="Subramanian S."/>
        </authorList>
    </citation>
    <scope>NUCLEOTIDE SEQUENCE [LARGE SCALE GENOMIC DNA]</scope>
    <source>
        <strain evidence="2 3">DSM 53668</strain>
    </source>
</reference>
<evidence type="ECO:0000313" key="3">
    <source>
        <dbReference type="Proteomes" id="UP000034883"/>
    </source>
</evidence>
<feature type="signal peptide" evidence="1">
    <location>
        <begin position="1"/>
        <end position="24"/>
    </location>
</feature>
<dbReference type="EMBL" id="CP011125">
    <property type="protein sequence ID" value="AKF09539.1"/>
    <property type="molecule type" value="Genomic_DNA"/>
</dbReference>
<organism evidence="2 3">
    <name type="scientific">Sandaracinus amylolyticus</name>
    <dbReference type="NCBI Taxonomy" id="927083"/>
    <lineage>
        <taxon>Bacteria</taxon>
        <taxon>Pseudomonadati</taxon>
        <taxon>Myxococcota</taxon>
        <taxon>Polyangia</taxon>
        <taxon>Polyangiales</taxon>
        <taxon>Sandaracinaceae</taxon>
        <taxon>Sandaracinus</taxon>
    </lineage>
</organism>
<sequence length="185" mass="19699">MMRALVLVASLLVASLLVSSTAHAQERPGRSALEIGFDHGVAQLREPGEQIEWTGATAALDVRLHAPSGFGGMIRAGTTLGKIMTLEIDAGATYRAWIHHRGPRGLQLGGGLGASMFWNDLAPMIGIDTSLAAGGFLTVQLDYREHGFFVGIGYQARWLPLREHGDGLDTFSFSATARVGGEITL</sequence>
<keyword evidence="1" id="KW-0732">Signal</keyword>
<evidence type="ECO:0000256" key="1">
    <source>
        <dbReference type="SAM" id="SignalP"/>
    </source>
</evidence>
<protein>
    <recommendedName>
        <fullName evidence="4">Outer membrane protein beta-barrel domain-containing protein</fullName>
    </recommendedName>
</protein>
<dbReference type="STRING" id="927083.DB32_006688"/>
<keyword evidence="3" id="KW-1185">Reference proteome</keyword>